<sequence>MVTEPLAKSALVAVDARASRRADRLFKWAASAAGSTIVIAIVLIAIFLLIRAIPSLRANHANFFTSAEFNTADDEKLAFGIRDLFMVTALSSITALVLAVPVAVGIAVFLTQYAPRRLSRPFGAMVDLLAAVPSIIFGLWGIFVLAPKIEPLARFLNRNLNWLFLFKQGNVSLEGGGTIFTAGIVLAVMILPIVTSVSREVFRQTPLIQIEAAQALGATKWEVVRMTVLPFGRSGVIAASMLGLGRALGETVAVLIILRSAARPGNWSLFDGGYTFASKIASAASEFSEPLPTGAYISAGFALFILTFVVNAIARSIAGGKVNG</sequence>
<dbReference type="RefSeq" id="WP_083052225.1">
    <property type="nucleotide sequence ID" value="NZ_AP022575.1"/>
</dbReference>
<feature type="transmembrane region" description="Helical" evidence="9">
    <location>
        <begin position="235"/>
        <end position="258"/>
    </location>
</feature>
<protein>
    <recommendedName>
        <fullName evidence="10">Phosphate transport system permease protein</fullName>
    </recommendedName>
</protein>
<evidence type="ECO:0000256" key="4">
    <source>
        <dbReference type="ARBA" id="ARBA00022475"/>
    </source>
</evidence>
<dbReference type="GO" id="GO:0005315">
    <property type="term" value="F:phosphate transmembrane transporter activity"/>
    <property type="evidence" value="ECO:0007669"/>
    <property type="project" value="InterPro"/>
</dbReference>
<dbReference type="KEGG" id="mshj:MSHI_01060"/>
<keyword evidence="7 9" id="KW-1133">Transmembrane helix</keyword>
<dbReference type="NCBIfam" id="TIGR02138">
    <property type="entry name" value="phosphate_pstC"/>
    <property type="match status" value="1"/>
</dbReference>
<keyword evidence="12" id="KW-1185">Reference proteome</keyword>
<dbReference type="FunFam" id="1.10.3720.10:FF:000112">
    <property type="entry name" value="Phosphate transport system permease protein"/>
    <property type="match status" value="1"/>
</dbReference>
<keyword evidence="4 10" id="KW-1003">Cell membrane</keyword>
<comment type="similarity">
    <text evidence="2 10">Belongs to the binding-protein-dependent transport system permease family. CysTW subfamily.</text>
</comment>
<dbReference type="PANTHER" id="PTHR30425:SF1">
    <property type="entry name" value="PHOSPHATE TRANSPORT SYSTEM PERMEASE PROTEIN PSTC"/>
    <property type="match status" value="1"/>
</dbReference>
<evidence type="ECO:0000313" key="11">
    <source>
        <dbReference type="EMBL" id="BBX72200.1"/>
    </source>
</evidence>
<proteinExistence type="inferred from homology"/>
<dbReference type="InterPro" id="IPR051124">
    <property type="entry name" value="Phosphate_Transport_Permease"/>
</dbReference>
<feature type="transmembrane region" description="Helical" evidence="9">
    <location>
        <begin position="84"/>
        <end position="110"/>
    </location>
</feature>
<evidence type="ECO:0000256" key="10">
    <source>
        <dbReference type="RuleBase" id="RU363054"/>
    </source>
</evidence>
<keyword evidence="6 9" id="KW-0812">Transmembrane</keyword>
<dbReference type="Pfam" id="PF00528">
    <property type="entry name" value="BPD_transp_1"/>
    <property type="match status" value="1"/>
</dbReference>
<evidence type="ECO:0000256" key="8">
    <source>
        <dbReference type="ARBA" id="ARBA00023136"/>
    </source>
</evidence>
<name>A0A7I7MK54_9MYCO</name>
<dbReference type="SUPFAM" id="SSF161098">
    <property type="entry name" value="MetI-like"/>
    <property type="match status" value="1"/>
</dbReference>
<feature type="transmembrane region" description="Helical" evidence="9">
    <location>
        <begin position="122"/>
        <end position="146"/>
    </location>
</feature>
<evidence type="ECO:0000256" key="6">
    <source>
        <dbReference type="ARBA" id="ARBA00022692"/>
    </source>
</evidence>
<evidence type="ECO:0000256" key="3">
    <source>
        <dbReference type="ARBA" id="ARBA00022448"/>
    </source>
</evidence>
<evidence type="ECO:0000256" key="1">
    <source>
        <dbReference type="ARBA" id="ARBA00004651"/>
    </source>
</evidence>
<dbReference type="InterPro" id="IPR000515">
    <property type="entry name" value="MetI-like"/>
</dbReference>
<comment type="function">
    <text evidence="10">Part of the binding-protein-dependent transport system for phosphate; probably responsible for the translocation of the substrate across the membrane.</text>
</comment>
<dbReference type="GO" id="GO:0006817">
    <property type="term" value="P:phosphate ion transport"/>
    <property type="evidence" value="ECO:0007669"/>
    <property type="project" value="UniProtKB-KW"/>
</dbReference>
<evidence type="ECO:0000256" key="7">
    <source>
        <dbReference type="ARBA" id="ARBA00022989"/>
    </source>
</evidence>
<gene>
    <name evidence="11" type="primary">pstC2</name>
    <name evidence="11" type="ORF">MSHI_01060</name>
</gene>
<keyword evidence="3 9" id="KW-0813">Transport</keyword>
<dbReference type="EMBL" id="AP022575">
    <property type="protein sequence ID" value="BBX72200.1"/>
    <property type="molecule type" value="Genomic_DNA"/>
</dbReference>
<keyword evidence="5 10" id="KW-0592">Phosphate transport</keyword>
<dbReference type="CDD" id="cd06261">
    <property type="entry name" value="TM_PBP2"/>
    <property type="match status" value="1"/>
</dbReference>
<feature type="transmembrane region" description="Helical" evidence="9">
    <location>
        <begin position="25"/>
        <end position="50"/>
    </location>
</feature>
<dbReference type="PROSITE" id="PS50928">
    <property type="entry name" value="ABC_TM1"/>
    <property type="match status" value="1"/>
</dbReference>
<organism evidence="11 12">
    <name type="scientific">Mycobacterium shinjukuense</name>
    <dbReference type="NCBI Taxonomy" id="398694"/>
    <lineage>
        <taxon>Bacteria</taxon>
        <taxon>Bacillati</taxon>
        <taxon>Actinomycetota</taxon>
        <taxon>Actinomycetes</taxon>
        <taxon>Mycobacteriales</taxon>
        <taxon>Mycobacteriaceae</taxon>
        <taxon>Mycobacterium</taxon>
    </lineage>
</organism>
<reference evidence="11 12" key="1">
    <citation type="journal article" date="2019" name="Emerg. Microbes Infect.">
        <title>Comprehensive subspecies identification of 175 nontuberculous mycobacteria species based on 7547 genomic profiles.</title>
        <authorList>
            <person name="Matsumoto Y."/>
            <person name="Kinjo T."/>
            <person name="Motooka D."/>
            <person name="Nabeya D."/>
            <person name="Jung N."/>
            <person name="Uechi K."/>
            <person name="Horii T."/>
            <person name="Iida T."/>
            <person name="Fujita J."/>
            <person name="Nakamura S."/>
        </authorList>
    </citation>
    <scope>NUCLEOTIDE SEQUENCE [LARGE SCALE GENOMIC DNA]</scope>
    <source>
        <strain evidence="11 12">JCM 14233</strain>
    </source>
</reference>
<feature type="transmembrane region" description="Helical" evidence="9">
    <location>
        <begin position="295"/>
        <end position="314"/>
    </location>
</feature>
<evidence type="ECO:0000256" key="2">
    <source>
        <dbReference type="ARBA" id="ARBA00007069"/>
    </source>
</evidence>
<keyword evidence="8 9" id="KW-0472">Membrane</keyword>
<evidence type="ECO:0000256" key="9">
    <source>
        <dbReference type="RuleBase" id="RU363032"/>
    </source>
</evidence>
<dbReference type="AlphaFoldDB" id="A0A7I7MK54"/>
<dbReference type="OrthoDB" id="9785113at2"/>
<dbReference type="Proteomes" id="UP000467236">
    <property type="component" value="Chromosome"/>
</dbReference>
<dbReference type="InterPro" id="IPR035906">
    <property type="entry name" value="MetI-like_sf"/>
</dbReference>
<dbReference type="Gene3D" id="1.10.3720.10">
    <property type="entry name" value="MetI-like"/>
    <property type="match status" value="1"/>
</dbReference>
<dbReference type="GO" id="GO:0005886">
    <property type="term" value="C:plasma membrane"/>
    <property type="evidence" value="ECO:0007669"/>
    <property type="project" value="UniProtKB-SubCell"/>
</dbReference>
<evidence type="ECO:0000313" key="12">
    <source>
        <dbReference type="Proteomes" id="UP000467236"/>
    </source>
</evidence>
<comment type="subcellular location">
    <subcellularLocation>
        <location evidence="1 9">Cell membrane</location>
        <topology evidence="1 9">Multi-pass membrane protein</topology>
    </subcellularLocation>
</comment>
<feature type="transmembrane region" description="Helical" evidence="9">
    <location>
        <begin position="175"/>
        <end position="194"/>
    </location>
</feature>
<accession>A0A7I7MK54</accession>
<dbReference type="InterPro" id="IPR011864">
    <property type="entry name" value="Phosphate_PstC"/>
</dbReference>
<dbReference type="PANTHER" id="PTHR30425">
    <property type="entry name" value="PHOSPHATE TRANSPORT SYSTEM PERMEASE PROTEIN PST"/>
    <property type="match status" value="1"/>
</dbReference>
<evidence type="ECO:0000256" key="5">
    <source>
        <dbReference type="ARBA" id="ARBA00022592"/>
    </source>
</evidence>